<accession>A0A0L0SCT2</accession>
<dbReference type="VEuPathDB" id="FungiDB:AMAG_18518"/>
<dbReference type="Proteomes" id="UP000054350">
    <property type="component" value="Unassembled WGS sequence"/>
</dbReference>
<protein>
    <submittedName>
        <fullName evidence="2">Uncharacterized protein</fullName>
    </submittedName>
</protein>
<feature type="region of interest" description="Disordered" evidence="1">
    <location>
        <begin position="308"/>
        <end position="327"/>
    </location>
</feature>
<feature type="compositionally biased region" description="Pro residues" evidence="1">
    <location>
        <begin position="165"/>
        <end position="180"/>
    </location>
</feature>
<evidence type="ECO:0000313" key="3">
    <source>
        <dbReference type="Proteomes" id="UP000054350"/>
    </source>
</evidence>
<organism evidence="2 3">
    <name type="scientific">Allomyces macrogynus (strain ATCC 38327)</name>
    <name type="common">Allomyces javanicus var. macrogynus</name>
    <dbReference type="NCBI Taxonomy" id="578462"/>
    <lineage>
        <taxon>Eukaryota</taxon>
        <taxon>Fungi</taxon>
        <taxon>Fungi incertae sedis</taxon>
        <taxon>Blastocladiomycota</taxon>
        <taxon>Blastocladiomycetes</taxon>
        <taxon>Blastocladiales</taxon>
        <taxon>Blastocladiaceae</taxon>
        <taxon>Allomyces</taxon>
    </lineage>
</organism>
<feature type="compositionally biased region" description="Low complexity" evidence="1">
    <location>
        <begin position="121"/>
        <end position="153"/>
    </location>
</feature>
<dbReference type="EMBL" id="GG745336">
    <property type="protein sequence ID" value="KNE60353.1"/>
    <property type="molecule type" value="Genomic_DNA"/>
</dbReference>
<reference evidence="3" key="2">
    <citation type="submission" date="2009-11" db="EMBL/GenBank/DDBJ databases">
        <title>The Genome Sequence of Allomyces macrogynus strain ATCC 38327.</title>
        <authorList>
            <consortium name="The Broad Institute Genome Sequencing Platform"/>
            <person name="Russ C."/>
            <person name="Cuomo C."/>
            <person name="Shea T."/>
            <person name="Young S.K."/>
            <person name="Zeng Q."/>
            <person name="Koehrsen M."/>
            <person name="Haas B."/>
            <person name="Borodovsky M."/>
            <person name="Guigo R."/>
            <person name="Alvarado L."/>
            <person name="Berlin A."/>
            <person name="Borenstein D."/>
            <person name="Chen Z."/>
            <person name="Engels R."/>
            <person name="Freedman E."/>
            <person name="Gellesch M."/>
            <person name="Goldberg J."/>
            <person name="Griggs A."/>
            <person name="Gujja S."/>
            <person name="Heiman D."/>
            <person name="Hepburn T."/>
            <person name="Howarth C."/>
            <person name="Jen D."/>
            <person name="Larson L."/>
            <person name="Lewis B."/>
            <person name="Mehta T."/>
            <person name="Park D."/>
            <person name="Pearson M."/>
            <person name="Roberts A."/>
            <person name="Saif S."/>
            <person name="Shenoy N."/>
            <person name="Sisk P."/>
            <person name="Stolte C."/>
            <person name="Sykes S."/>
            <person name="Walk T."/>
            <person name="White J."/>
            <person name="Yandava C."/>
            <person name="Burger G."/>
            <person name="Gray M.W."/>
            <person name="Holland P.W.H."/>
            <person name="King N."/>
            <person name="Lang F.B.F."/>
            <person name="Roger A.J."/>
            <person name="Ruiz-Trillo I."/>
            <person name="Lander E."/>
            <person name="Nusbaum C."/>
        </authorList>
    </citation>
    <scope>NUCLEOTIDE SEQUENCE [LARGE SCALE GENOMIC DNA]</scope>
    <source>
        <strain evidence="3">ATCC 38327</strain>
    </source>
</reference>
<sequence>MPHSTAPPAAAVHGSTERRQFPSHPRVVDTRGDDSDDQGERLPMPLPTLPRAPRGGAAINTPVGPSRLPSMLSLATAVTRSPSPARGVGHDYASLARASLDRRQSAPVLRRVAWRSQYTPYPTAQTPQYPSTSASRTPQYASVPYPSSAASTPQYPTSTSALATPHPPPSHPRMAIPPPSRIASHAPPSSSIPVLAPLRPDSASSSSTLNHHNPTPPPSQPPAHWTPSRRGSITDLPPVTALHAPPRTVSKRTSAQVLRPAAPVGPGESPLRRRASVAHLGAAYHAVERTDPKQYAYRAQQTAHAQQVAAAESGRGSGSGRMARCRR</sequence>
<feature type="compositionally biased region" description="Basic and acidic residues" evidence="1">
    <location>
        <begin position="15"/>
        <end position="33"/>
    </location>
</feature>
<reference evidence="2 3" key="1">
    <citation type="submission" date="2009-11" db="EMBL/GenBank/DDBJ databases">
        <title>Annotation of Allomyces macrogynus ATCC 38327.</title>
        <authorList>
            <consortium name="The Broad Institute Genome Sequencing Platform"/>
            <person name="Russ C."/>
            <person name="Cuomo C."/>
            <person name="Burger G."/>
            <person name="Gray M.W."/>
            <person name="Holland P.W.H."/>
            <person name="King N."/>
            <person name="Lang F.B.F."/>
            <person name="Roger A.J."/>
            <person name="Ruiz-Trillo I."/>
            <person name="Young S.K."/>
            <person name="Zeng Q."/>
            <person name="Gargeya S."/>
            <person name="Fitzgerald M."/>
            <person name="Haas B."/>
            <person name="Abouelleil A."/>
            <person name="Alvarado L."/>
            <person name="Arachchi H.M."/>
            <person name="Berlin A."/>
            <person name="Chapman S.B."/>
            <person name="Gearin G."/>
            <person name="Goldberg J."/>
            <person name="Griggs A."/>
            <person name="Gujja S."/>
            <person name="Hansen M."/>
            <person name="Heiman D."/>
            <person name="Howarth C."/>
            <person name="Larimer J."/>
            <person name="Lui A."/>
            <person name="MacDonald P.J.P."/>
            <person name="McCowen C."/>
            <person name="Montmayeur A."/>
            <person name="Murphy C."/>
            <person name="Neiman D."/>
            <person name="Pearson M."/>
            <person name="Priest M."/>
            <person name="Roberts A."/>
            <person name="Saif S."/>
            <person name="Shea T."/>
            <person name="Sisk P."/>
            <person name="Stolte C."/>
            <person name="Sykes S."/>
            <person name="Wortman J."/>
            <person name="Nusbaum C."/>
            <person name="Birren B."/>
        </authorList>
    </citation>
    <scope>NUCLEOTIDE SEQUENCE [LARGE SCALE GENOMIC DNA]</scope>
    <source>
        <strain evidence="2 3">ATCC 38327</strain>
    </source>
</reference>
<evidence type="ECO:0000256" key="1">
    <source>
        <dbReference type="SAM" id="MobiDB-lite"/>
    </source>
</evidence>
<feature type="region of interest" description="Disordered" evidence="1">
    <location>
        <begin position="121"/>
        <end position="272"/>
    </location>
</feature>
<dbReference type="STRING" id="578462.A0A0L0SCT2"/>
<proteinExistence type="predicted"/>
<dbReference type="AlphaFoldDB" id="A0A0L0SCT2"/>
<gene>
    <name evidence="2" type="ORF">AMAG_18518</name>
</gene>
<feature type="compositionally biased region" description="Low complexity" evidence="1">
    <location>
        <begin position="181"/>
        <end position="193"/>
    </location>
</feature>
<feature type="region of interest" description="Disordered" evidence="1">
    <location>
        <begin position="1"/>
        <end position="66"/>
    </location>
</feature>
<evidence type="ECO:0000313" key="2">
    <source>
        <dbReference type="EMBL" id="KNE60353.1"/>
    </source>
</evidence>
<name>A0A0L0SCT2_ALLM3</name>
<keyword evidence="3" id="KW-1185">Reference proteome</keyword>